<keyword evidence="2" id="KW-0812">Transmembrane</keyword>
<proteinExistence type="predicted"/>
<evidence type="ECO:0000256" key="1">
    <source>
        <dbReference type="SAM" id="Coils"/>
    </source>
</evidence>
<keyword evidence="2" id="KW-0472">Membrane</keyword>
<name>A0A3A8F283_9GAMM</name>
<reference evidence="4 5" key="1">
    <citation type="submission" date="2018-09" db="EMBL/GenBank/DDBJ databases">
        <title>The draft genome of Acinetobacter spp. strains.</title>
        <authorList>
            <person name="Qin J."/>
            <person name="Feng Y."/>
            <person name="Zong Z."/>
        </authorList>
    </citation>
    <scope>NUCLEOTIDE SEQUENCE [LARGE SCALE GENOMIC DNA]</scope>
    <source>
        <strain evidence="4 5">WCHAc060115</strain>
    </source>
</reference>
<feature type="chain" id="PRO_5017337646" description="SH3 domain protein" evidence="3">
    <location>
        <begin position="26"/>
        <end position="176"/>
    </location>
</feature>
<dbReference type="RefSeq" id="WP_120384968.1">
    <property type="nucleotide sequence ID" value="NZ_RAXT01000046.1"/>
</dbReference>
<evidence type="ECO:0008006" key="6">
    <source>
        <dbReference type="Google" id="ProtNLM"/>
    </source>
</evidence>
<keyword evidence="2" id="KW-1133">Transmembrane helix</keyword>
<protein>
    <recommendedName>
        <fullName evidence="6">SH3 domain protein</fullName>
    </recommendedName>
</protein>
<accession>A0A3A8F283</accession>
<dbReference type="OrthoDB" id="6713443at2"/>
<feature type="transmembrane region" description="Helical" evidence="2">
    <location>
        <begin position="146"/>
        <end position="169"/>
    </location>
</feature>
<dbReference type="EMBL" id="RAXT01000046">
    <property type="protein sequence ID" value="RKG36434.1"/>
    <property type="molecule type" value="Genomic_DNA"/>
</dbReference>
<keyword evidence="1" id="KW-0175">Coiled coil</keyword>
<dbReference type="AlphaFoldDB" id="A0A3A8F283"/>
<sequence length="176" mass="18953">MRVVVQSLLGFTLLSSSVLLPIVSAEPTQTTAVTTQATTATPNSQANQPVVPPKPSIIPAVAGANSNTQSQALVQENKPLTAEQIAKEKASQEAKVKALVKDQATRLQQLEKANLEALSQNQELQLKNDNLGVQVQVLQSEQSAQMFLYGAATIAVGVLLGFLIASYVYTKRRRQW</sequence>
<evidence type="ECO:0000313" key="5">
    <source>
        <dbReference type="Proteomes" id="UP000280405"/>
    </source>
</evidence>
<evidence type="ECO:0000256" key="2">
    <source>
        <dbReference type="SAM" id="Phobius"/>
    </source>
</evidence>
<keyword evidence="5" id="KW-1185">Reference proteome</keyword>
<gene>
    <name evidence="4" type="ORF">D7V20_15155</name>
</gene>
<feature type="signal peptide" evidence="3">
    <location>
        <begin position="1"/>
        <end position="25"/>
    </location>
</feature>
<evidence type="ECO:0000313" key="4">
    <source>
        <dbReference type="EMBL" id="RKG36434.1"/>
    </source>
</evidence>
<organism evidence="4 5">
    <name type="scientific">Acinetobacter rongchengensis</name>
    <dbReference type="NCBI Taxonomy" id="2419601"/>
    <lineage>
        <taxon>Bacteria</taxon>
        <taxon>Pseudomonadati</taxon>
        <taxon>Pseudomonadota</taxon>
        <taxon>Gammaproteobacteria</taxon>
        <taxon>Moraxellales</taxon>
        <taxon>Moraxellaceae</taxon>
        <taxon>Acinetobacter</taxon>
    </lineage>
</organism>
<dbReference type="Proteomes" id="UP000280405">
    <property type="component" value="Unassembled WGS sequence"/>
</dbReference>
<keyword evidence="3" id="KW-0732">Signal</keyword>
<comment type="caution">
    <text evidence="4">The sequence shown here is derived from an EMBL/GenBank/DDBJ whole genome shotgun (WGS) entry which is preliminary data.</text>
</comment>
<evidence type="ECO:0000256" key="3">
    <source>
        <dbReference type="SAM" id="SignalP"/>
    </source>
</evidence>
<feature type="coiled-coil region" evidence="1">
    <location>
        <begin position="82"/>
        <end position="141"/>
    </location>
</feature>